<proteinExistence type="predicted"/>
<dbReference type="Pfam" id="PF13835">
    <property type="entry name" value="DUF4194"/>
    <property type="match status" value="1"/>
</dbReference>
<organism evidence="2 3">
    <name type="scientific">Lentzea indica</name>
    <dbReference type="NCBI Taxonomy" id="2604800"/>
    <lineage>
        <taxon>Bacteria</taxon>
        <taxon>Bacillati</taxon>
        <taxon>Actinomycetota</taxon>
        <taxon>Actinomycetes</taxon>
        <taxon>Pseudonocardiales</taxon>
        <taxon>Pseudonocardiaceae</taxon>
        <taxon>Lentzea</taxon>
    </lineage>
</organism>
<protein>
    <submittedName>
        <fullName evidence="2">DUF4194 domain-containing protein</fullName>
    </submittedName>
</protein>
<dbReference type="RefSeq" id="WP_167979148.1">
    <property type="nucleotide sequence ID" value="NZ_VSRL01000258.1"/>
</dbReference>
<accession>A0ABX1FV83</accession>
<dbReference type="EMBL" id="VSRL01000258">
    <property type="protein sequence ID" value="NKE62516.1"/>
    <property type="molecule type" value="Genomic_DNA"/>
</dbReference>
<sequence>MTEPRSFTSVFADDLAEPDEASLDPSSIFADDDETPGGSHVDHGQRTARFEGDTSELPHQVCWALQELVAAPHVTEKSKHWPIVEQYEAVLRSRLAELGLLLELNRDHRYAFTRQAEDPSPHSRVILRSKTLSLAASTLLLYLYTQYILSPDDPIVDRADMVEHMFAYKPANDTDEVEFRKKINTAIRSLEELSIIKPVRGGTDRFTVYGVVTAILTADQVTALDNRYQAIAAGTRLSSAPADEEEQAE</sequence>
<name>A0ABX1FV83_9PSEU</name>
<reference evidence="2 3" key="1">
    <citation type="submission" date="2019-08" db="EMBL/GenBank/DDBJ databases">
        <title>Lentzea from Indian Himalayas.</title>
        <authorList>
            <person name="Mandal S."/>
            <person name="Mallick Gupta A."/>
            <person name="Maiti P.K."/>
            <person name="Sarkar J."/>
            <person name="Mandal S."/>
        </authorList>
    </citation>
    <scope>NUCLEOTIDE SEQUENCE [LARGE SCALE GENOMIC DNA]</scope>
    <source>
        <strain evidence="2 3">PSKA42</strain>
    </source>
</reference>
<evidence type="ECO:0000256" key="1">
    <source>
        <dbReference type="SAM" id="MobiDB-lite"/>
    </source>
</evidence>
<dbReference type="Proteomes" id="UP001515943">
    <property type="component" value="Unassembled WGS sequence"/>
</dbReference>
<gene>
    <name evidence="2" type="ORF">FXN61_39615</name>
</gene>
<evidence type="ECO:0000313" key="3">
    <source>
        <dbReference type="Proteomes" id="UP001515943"/>
    </source>
</evidence>
<dbReference type="InterPro" id="IPR025449">
    <property type="entry name" value="JetB"/>
</dbReference>
<comment type="caution">
    <text evidence="2">The sequence shown here is derived from an EMBL/GenBank/DDBJ whole genome shotgun (WGS) entry which is preliminary data.</text>
</comment>
<evidence type="ECO:0000313" key="2">
    <source>
        <dbReference type="EMBL" id="NKE62516.1"/>
    </source>
</evidence>
<feature type="region of interest" description="Disordered" evidence="1">
    <location>
        <begin position="1"/>
        <end position="45"/>
    </location>
</feature>
<keyword evidence="3" id="KW-1185">Reference proteome</keyword>